<evidence type="ECO:0000313" key="3">
    <source>
        <dbReference type="Proteomes" id="UP001258181"/>
    </source>
</evidence>
<dbReference type="RefSeq" id="WP_310260033.1">
    <property type="nucleotide sequence ID" value="NZ_JAVDWA010000005.1"/>
</dbReference>
<dbReference type="InterPro" id="IPR006076">
    <property type="entry name" value="FAD-dep_OxRdtase"/>
</dbReference>
<evidence type="ECO:0000259" key="1">
    <source>
        <dbReference type="Pfam" id="PF01266"/>
    </source>
</evidence>
<dbReference type="Proteomes" id="UP001258181">
    <property type="component" value="Unassembled WGS sequence"/>
</dbReference>
<sequence length="403" mass="45615">MNLHNGDLFWPTTYTNEPQYPILEENINCDCLIVGGGMSGALCAYLLSKETDLNVALIDRRTPGYGSSSANTGLLQFSSDKMLHELIDEIGEQDAVYFYKLCQDALKQLTEAANDLSEDAEFRPQKSLYYASSSDDIPKLIKEYEALKKYDFPVEFYEPEDISSRFPFSKKAALLTSGDADVNPYKFVQLLLKKAAESGVKIYEQTPLIRKTKNVHGFNCKSEKGTIQARYIIFATGYENDFLAQQLGADLNRSYAIATKPLSLESWYKEWMIWETKRPYLYMRTTKDGRIIAGGLDEEKSEAPLNEEIITERGERLIEKIKEHFPDMNPEISHSWCATFGESHDGMPYIGEHPNRLGEYYCLGFGGNGTVYSMMGAQIIKDLITKGFHPASRLFTIARAVNL</sequence>
<dbReference type="Gene3D" id="3.30.9.10">
    <property type="entry name" value="D-Amino Acid Oxidase, subunit A, domain 2"/>
    <property type="match status" value="1"/>
</dbReference>
<dbReference type="PANTHER" id="PTHR13847:SF201">
    <property type="entry name" value="PUTATIBE OXIDOREDUCTASE"/>
    <property type="match status" value="1"/>
</dbReference>
<evidence type="ECO:0000313" key="2">
    <source>
        <dbReference type="EMBL" id="MDR7073925.1"/>
    </source>
</evidence>
<comment type="caution">
    <text evidence="2">The sequence shown here is derived from an EMBL/GenBank/DDBJ whole genome shotgun (WGS) entry which is preliminary data.</text>
</comment>
<dbReference type="Gene3D" id="3.50.50.60">
    <property type="entry name" value="FAD/NAD(P)-binding domain"/>
    <property type="match status" value="1"/>
</dbReference>
<accession>A0ABU1U3C3</accession>
<proteinExistence type="predicted"/>
<dbReference type="PANTHER" id="PTHR13847">
    <property type="entry name" value="SARCOSINE DEHYDROGENASE-RELATED"/>
    <property type="match status" value="1"/>
</dbReference>
<gene>
    <name evidence="2" type="ORF">J2X07_002915</name>
</gene>
<organism evidence="2 3">
    <name type="scientific">Fictibacillus barbaricus</name>
    <dbReference type="NCBI Taxonomy" id="182136"/>
    <lineage>
        <taxon>Bacteria</taxon>
        <taxon>Bacillati</taxon>
        <taxon>Bacillota</taxon>
        <taxon>Bacilli</taxon>
        <taxon>Bacillales</taxon>
        <taxon>Fictibacillaceae</taxon>
        <taxon>Fictibacillus</taxon>
    </lineage>
</organism>
<dbReference type="EMBL" id="JAVDWA010000005">
    <property type="protein sequence ID" value="MDR7073925.1"/>
    <property type="molecule type" value="Genomic_DNA"/>
</dbReference>
<feature type="domain" description="FAD dependent oxidoreductase" evidence="1">
    <location>
        <begin position="30"/>
        <end position="382"/>
    </location>
</feature>
<dbReference type="Pfam" id="PF01266">
    <property type="entry name" value="DAO"/>
    <property type="match status" value="1"/>
</dbReference>
<dbReference type="SUPFAM" id="SSF51905">
    <property type="entry name" value="FAD/NAD(P)-binding domain"/>
    <property type="match status" value="1"/>
</dbReference>
<keyword evidence="3" id="KW-1185">Reference proteome</keyword>
<name>A0ABU1U3C3_9BACL</name>
<reference evidence="2 3" key="1">
    <citation type="submission" date="2023-07" db="EMBL/GenBank/DDBJ databases">
        <title>Sorghum-associated microbial communities from plants grown in Nebraska, USA.</title>
        <authorList>
            <person name="Schachtman D."/>
        </authorList>
    </citation>
    <scope>NUCLEOTIDE SEQUENCE [LARGE SCALE GENOMIC DNA]</scope>
    <source>
        <strain evidence="2 3">BE211</strain>
    </source>
</reference>
<dbReference type="InterPro" id="IPR036188">
    <property type="entry name" value="FAD/NAD-bd_sf"/>
</dbReference>
<protein>
    <submittedName>
        <fullName evidence="2">Glycine/D-amino acid oxidase-like deaminating enzyme</fullName>
    </submittedName>
</protein>